<evidence type="ECO:0000259" key="6">
    <source>
        <dbReference type="PROSITE" id="PS50157"/>
    </source>
</evidence>
<evidence type="ECO:0000256" key="1">
    <source>
        <dbReference type="ARBA" id="ARBA00022723"/>
    </source>
</evidence>
<dbReference type="PANTHER" id="PTHR23235:SF156">
    <property type="entry name" value="KRUPPEL-LIKE FACTOR 18"/>
    <property type="match status" value="1"/>
</dbReference>
<feature type="region of interest" description="Disordered" evidence="5">
    <location>
        <begin position="298"/>
        <end position="317"/>
    </location>
</feature>
<organism evidence="7 8">
    <name type="scientific">Orchesella dallaii</name>
    <dbReference type="NCBI Taxonomy" id="48710"/>
    <lineage>
        <taxon>Eukaryota</taxon>
        <taxon>Metazoa</taxon>
        <taxon>Ecdysozoa</taxon>
        <taxon>Arthropoda</taxon>
        <taxon>Hexapoda</taxon>
        <taxon>Collembola</taxon>
        <taxon>Entomobryomorpha</taxon>
        <taxon>Entomobryoidea</taxon>
        <taxon>Orchesellidae</taxon>
        <taxon>Orchesellinae</taxon>
        <taxon>Orchesella</taxon>
    </lineage>
</organism>
<feature type="compositionally biased region" description="Low complexity" evidence="5">
    <location>
        <begin position="408"/>
        <end position="419"/>
    </location>
</feature>
<keyword evidence="8" id="KW-1185">Reference proteome</keyword>
<protein>
    <recommendedName>
        <fullName evidence="6">C2H2-type domain-containing protein</fullName>
    </recommendedName>
</protein>
<evidence type="ECO:0000256" key="5">
    <source>
        <dbReference type="SAM" id="MobiDB-lite"/>
    </source>
</evidence>
<reference evidence="7 8" key="1">
    <citation type="submission" date="2024-08" db="EMBL/GenBank/DDBJ databases">
        <authorList>
            <person name="Cucini C."/>
            <person name="Frati F."/>
        </authorList>
    </citation>
    <scope>NUCLEOTIDE SEQUENCE [LARGE SCALE GENOMIC DNA]</scope>
</reference>
<dbReference type="Proteomes" id="UP001642540">
    <property type="component" value="Unassembled WGS sequence"/>
</dbReference>
<feature type="domain" description="C2H2-type" evidence="6">
    <location>
        <begin position="510"/>
        <end position="537"/>
    </location>
</feature>
<dbReference type="Pfam" id="PF00096">
    <property type="entry name" value="zf-C2H2"/>
    <property type="match status" value="3"/>
</dbReference>
<dbReference type="PROSITE" id="PS00028">
    <property type="entry name" value="ZINC_FINGER_C2H2_1"/>
    <property type="match status" value="3"/>
</dbReference>
<evidence type="ECO:0000256" key="4">
    <source>
        <dbReference type="PROSITE-ProRule" id="PRU00042"/>
    </source>
</evidence>
<feature type="compositionally biased region" description="Gly residues" evidence="5">
    <location>
        <begin position="164"/>
        <end position="178"/>
    </location>
</feature>
<dbReference type="SMART" id="SM00355">
    <property type="entry name" value="ZnF_C2H2"/>
    <property type="match status" value="3"/>
</dbReference>
<evidence type="ECO:0000256" key="2">
    <source>
        <dbReference type="ARBA" id="ARBA00022771"/>
    </source>
</evidence>
<dbReference type="EMBL" id="CAXLJM020000160">
    <property type="protein sequence ID" value="CAL8143582.1"/>
    <property type="molecule type" value="Genomic_DNA"/>
</dbReference>
<proteinExistence type="predicted"/>
<dbReference type="Gene3D" id="3.30.160.60">
    <property type="entry name" value="Classic Zinc Finger"/>
    <property type="match status" value="3"/>
</dbReference>
<dbReference type="InterPro" id="IPR036236">
    <property type="entry name" value="Znf_C2H2_sf"/>
</dbReference>
<comment type="caution">
    <text evidence="7">The sequence shown here is derived from an EMBL/GenBank/DDBJ whole genome shotgun (WGS) entry which is preliminary data.</text>
</comment>
<feature type="compositionally biased region" description="Polar residues" evidence="5">
    <location>
        <begin position="539"/>
        <end position="551"/>
    </location>
</feature>
<feature type="compositionally biased region" description="Low complexity" evidence="5">
    <location>
        <begin position="371"/>
        <end position="384"/>
    </location>
</feature>
<dbReference type="PROSITE" id="PS50157">
    <property type="entry name" value="ZINC_FINGER_C2H2_2"/>
    <property type="match status" value="3"/>
</dbReference>
<dbReference type="InterPro" id="IPR013087">
    <property type="entry name" value="Znf_C2H2_type"/>
</dbReference>
<feature type="region of interest" description="Disordered" evidence="5">
    <location>
        <begin position="532"/>
        <end position="551"/>
    </location>
</feature>
<feature type="region of interest" description="Disordered" evidence="5">
    <location>
        <begin position="121"/>
        <end position="178"/>
    </location>
</feature>
<feature type="compositionally biased region" description="Low complexity" evidence="5">
    <location>
        <begin position="300"/>
        <end position="315"/>
    </location>
</feature>
<keyword evidence="1" id="KW-0479">Metal-binding</keyword>
<feature type="region of interest" description="Disordered" evidence="5">
    <location>
        <begin position="323"/>
        <end position="419"/>
    </location>
</feature>
<dbReference type="PANTHER" id="PTHR23235">
    <property type="entry name" value="KRUEPPEL-LIKE TRANSCRIPTION FACTOR"/>
    <property type="match status" value="1"/>
</dbReference>
<feature type="domain" description="C2H2-type" evidence="6">
    <location>
        <begin position="450"/>
        <end position="479"/>
    </location>
</feature>
<sequence length="551" mass="59830">MSGHELVEVIMDSSGSYLVSLMDLPEDDQIVPDLLTPNTSSILASHTFGQSGGPAVNNANLSATVDIGFPNQDKNELDIYLEKHRVKREYGSPELSSIDEQTTPQSTLLVSQRMVLPHHMNLIPSGSYPHHVHPHHHHHSPHHHQSPHSHHPSHHPPPSHHHLGGLGGALGSSIVGGGLGPPHAPHVVAPMQCHPVTSTGCYDDVFLRPGPVALPPWDDFSKMDGCGPPEVFGDYSACVNPSSLAAGAGPPGANNNPMSSILEEVGPQAQVPQQQQHFTPPYMVSASAAGVMADTHSGAGVQNVQQQQQQQQQHGHQYRYSNLKMSYNNSPPNRPSFAVPSPSPNSSSETDISLVRRTPPPPYFTTKQGPSSSSSSSSSSLQPSSERRLGNNSAIPGSMTSAGGVGAGDASNSNNNNRSISVSAAGISVNPPMPRYNRRNNPDLEKRRIHHCDYPGCTKVYTKSSHLKAHQRIHTGEKPYRCHWPDCQWRFARSDELTRHYRKHTGAKPFKCKVCERCFARSDHLALHMKRHLPKPGKNQPQFAASTTTSQ</sequence>
<evidence type="ECO:0000256" key="3">
    <source>
        <dbReference type="ARBA" id="ARBA00022833"/>
    </source>
</evidence>
<keyword evidence="3" id="KW-0862">Zinc</keyword>
<feature type="compositionally biased region" description="Polar residues" evidence="5">
    <location>
        <begin position="390"/>
        <end position="400"/>
    </location>
</feature>
<feature type="compositionally biased region" description="Basic residues" evidence="5">
    <location>
        <begin position="130"/>
        <end position="163"/>
    </location>
</feature>
<evidence type="ECO:0000313" key="7">
    <source>
        <dbReference type="EMBL" id="CAL8143582.1"/>
    </source>
</evidence>
<gene>
    <name evidence="7" type="ORF">ODALV1_LOCUS29715</name>
</gene>
<dbReference type="SUPFAM" id="SSF57667">
    <property type="entry name" value="beta-beta-alpha zinc fingers"/>
    <property type="match status" value="2"/>
</dbReference>
<accession>A0ABP1S4G8</accession>
<feature type="domain" description="C2H2-type" evidence="6">
    <location>
        <begin position="480"/>
        <end position="509"/>
    </location>
</feature>
<evidence type="ECO:0000313" key="8">
    <source>
        <dbReference type="Proteomes" id="UP001642540"/>
    </source>
</evidence>
<name>A0ABP1S4G8_9HEXA</name>
<keyword evidence="2 4" id="KW-0863">Zinc-finger</keyword>